<dbReference type="InterPro" id="IPR012337">
    <property type="entry name" value="RNaseH-like_sf"/>
</dbReference>
<dbReference type="CDD" id="cd06222">
    <property type="entry name" value="RNase_H_like"/>
    <property type="match status" value="1"/>
</dbReference>
<dbReference type="GO" id="GO:0004523">
    <property type="term" value="F:RNA-DNA hybrid ribonuclease activity"/>
    <property type="evidence" value="ECO:0007669"/>
    <property type="project" value="InterPro"/>
</dbReference>
<accession>A0A2U1KZV0</accession>
<dbReference type="Proteomes" id="UP000245207">
    <property type="component" value="Unassembled WGS sequence"/>
</dbReference>
<proteinExistence type="predicted"/>
<evidence type="ECO:0000313" key="3">
    <source>
        <dbReference type="Proteomes" id="UP000245207"/>
    </source>
</evidence>
<dbReference type="EMBL" id="PKPP01012531">
    <property type="protein sequence ID" value="PWA42240.1"/>
    <property type="molecule type" value="Genomic_DNA"/>
</dbReference>
<dbReference type="InterPro" id="IPR002156">
    <property type="entry name" value="RNaseH_domain"/>
</dbReference>
<dbReference type="Gene3D" id="3.30.420.10">
    <property type="entry name" value="Ribonuclease H-like superfamily/Ribonuclease H"/>
    <property type="match status" value="1"/>
</dbReference>
<dbReference type="PANTHER" id="PTHR47723:SF19">
    <property type="entry name" value="POLYNUCLEOTIDYL TRANSFERASE, RIBONUCLEASE H-LIKE SUPERFAMILY PROTEIN"/>
    <property type="match status" value="1"/>
</dbReference>
<organism evidence="2 3">
    <name type="scientific">Artemisia annua</name>
    <name type="common">Sweet wormwood</name>
    <dbReference type="NCBI Taxonomy" id="35608"/>
    <lineage>
        <taxon>Eukaryota</taxon>
        <taxon>Viridiplantae</taxon>
        <taxon>Streptophyta</taxon>
        <taxon>Embryophyta</taxon>
        <taxon>Tracheophyta</taxon>
        <taxon>Spermatophyta</taxon>
        <taxon>Magnoliopsida</taxon>
        <taxon>eudicotyledons</taxon>
        <taxon>Gunneridae</taxon>
        <taxon>Pentapetalae</taxon>
        <taxon>asterids</taxon>
        <taxon>campanulids</taxon>
        <taxon>Asterales</taxon>
        <taxon>Asteraceae</taxon>
        <taxon>Asteroideae</taxon>
        <taxon>Anthemideae</taxon>
        <taxon>Artemisiinae</taxon>
        <taxon>Artemisia</taxon>
    </lineage>
</organism>
<keyword evidence="3" id="KW-1185">Reference proteome</keyword>
<dbReference type="PANTHER" id="PTHR47723">
    <property type="entry name" value="OS05G0353850 PROTEIN"/>
    <property type="match status" value="1"/>
</dbReference>
<feature type="domain" description="RNase H type-1" evidence="1">
    <location>
        <begin position="24"/>
        <end position="144"/>
    </location>
</feature>
<dbReference type="SUPFAM" id="SSF53098">
    <property type="entry name" value="Ribonuclease H-like"/>
    <property type="match status" value="1"/>
</dbReference>
<dbReference type="STRING" id="35608.A0A2U1KZV0"/>
<dbReference type="InterPro" id="IPR053151">
    <property type="entry name" value="RNase_H-like"/>
</dbReference>
<comment type="caution">
    <text evidence="2">The sequence shown here is derived from an EMBL/GenBank/DDBJ whole genome shotgun (WGS) entry which is preliminary data.</text>
</comment>
<evidence type="ECO:0000313" key="2">
    <source>
        <dbReference type="EMBL" id="PWA42240.1"/>
    </source>
</evidence>
<dbReference type="GO" id="GO:0003676">
    <property type="term" value="F:nucleic acid binding"/>
    <property type="evidence" value="ECO:0007669"/>
    <property type="project" value="InterPro"/>
</dbReference>
<dbReference type="InterPro" id="IPR036397">
    <property type="entry name" value="RNaseH_sf"/>
</dbReference>
<dbReference type="OrthoDB" id="1752183at2759"/>
<dbReference type="AlphaFoldDB" id="A0A2U1KZV0"/>
<evidence type="ECO:0000259" key="1">
    <source>
        <dbReference type="Pfam" id="PF13456"/>
    </source>
</evidence>
<sequence>MALQSTNNIVGYWEPPNPGWLKLNTDGSSITKMEKASYGGLIRNAHGGWICGYAGKIRYDTSLASEIWGIFEGLELIRKMRLRNVVIETDSSEAFSLITVNGVDDSHPQSSLIRKCTKHLLELKCYMVHTRRNGNRCADVMAKLGGTQLEEFLVYKEPPPTLVWFLFDDVMA</sequence>
<gene>
    <name evidence="2" type="ORF">CTI12_AA546710</name>
</gene>
<reference evidence="2 3" key="1">
    <citation type="journal article" date="2018" name="Mol. Plant">
        <title>The genome of Artemisia annua provides insight into the evolution of Asteraceae family and artemisinin biosynthesis.</title>
        <authorList>
            <person name="Shen Q."/>
            <person name="Zhang L."/>
            <person name="Liao Z."/>
            <person name="Wang S."/>
            <person name="Yan T."/>
            <person name="Shi P."/>
            <person name="Liu M."/>
            <person name="Fu X."/>
            <person name="Pan Q."/>
            <person name="Wang Y."/>
            <person name="Lv Z."/>
            <person name="Lu X."/>
            <person name="Zhang F."/>
            <person name="Jiang W."/>
            <person name="Ma Y."/>
            <person name="Chen M."/>
            <person name="Hao X."/>
            <person name="Li L."/>
            <person name="Tang Y."/>
            <person name="Lv G."/>
            <person name="Zhou Y."/>
            <person name="Sun X."/>
            <person name="Brodelius P.E."/>
            <person name="Rose J.K.C."/>
            <person name="Tang K."/>
        </authorList>
    </citation>
    <scope>NUCLEOTIDE SEQUENCE [LARGE SCALE GENOMIC DNA]</scope>
    <source>
        <strain evidence="3">cv. Huhao1</strain>
        <tissue evidence="2">Leaf</tissue>
    </source>
</reference>
<protein>
    <submittedName>
        <fullName evidence="2">Ribonuclease h protein</fullName>
    </submittedName>
</protein>
<name>A0A2U1KZV0_ARTAN</name>
<dbReference type="InterPro" id="IPR044730">
    <property type="entry name" value="RNase_H-like_dom_plant"/>
</dbReference>
<dbReference type="Pfam" id="PF13456">
    <property type="entry name" value="RVT_3"/>
    <property type="match status" value="1"/>
</dbReference>